<feature type="compositionally biased region" description="Low complexity" evidence="1">
    <location>
        <begin position="242"/>
        <end position="254"/>
    </location>
</feature>
<feature type="compositionally biased region" description="Acidic residues" evidence="1">
    <location>
        <begin position="428"/>
        <end position="443"/>
    </location>
</feature>
<keyword evidence="3" id="KW-1185">Reference proteome</keyword>
<comment type="caution">
    <text evidence="2">The sequence shown here is derived from an EMBL/GenBank/DDBJ whole genome shotgun (WGS) entry which is preliminary data.</text>
</comment>
<feature type="compositionally biased region" description="Polar residues" evidence="1">
    <location>
        <begin position="348"/>
        <end position="357"/>
    </location>
</feature>
<feature type="region of interest" description="Disordered" evidence="1">
    <location>
        <begin position="409"/>
        <end position="521"/>
    </location>
</feature>
<evidence type="ECO:0000313" key="3">
    <source>
        <dbReference type="Proteomes" id="UP001304895"/>
    </source>
</evidence>
<feature type="region of interest" description="Disordered" evidence="1">
    <location>
        <begin position="217"/>
        <end position="325"/>
    </location>
</feature>
<organism evidence="2 3">
    <name type="scientific">Trichocladium antarcticum</name>
    <dbReference type="NCBI Taxonomy" id="1450529"/>
    <lineage>
        <taxon>Eukaryota</taxon>
        <taxon>Fungi</taxon>
        <taxon>Dikarya</taxon>
        <taxon>Ascomycota</taxon>
        <taxon>Pezizomycotina</taxon>
        <taxon>Sordariomycetes</taxon>
        <taxon>Sordariomycetidae</taxon>
        <taxon>Sordariales</taxon>
        <taxon>Chaetomiaceae</taxon>
        <taxon>Trichocladium</taxon>
    </lineage>
</organism>
<gene>
    <name evidence="2" type="ORF">BT67DRAFT_448923</name>
</gene>
<proteinExistence type="predicted"/>
<reference evidence="2" key="2">
    <citation type="submission" date="2023-05" db="EMBL/GenBank/DDBJ databases">
        <authorList>
            <consortium name="Lawrence Berkeley National Laboratory"/>
            <person name="Steindorff A."/>
            <person name="Hensen N."/>
            <person name="Bonometti L."/>
            <person name="Westerberg I."/>
            <person name="Brannstrom I.O."/>
            <person name="Guillou S."/>
            <person name="Cros-Aarteil S."/>
            <person name="Calhoun S."/>
            <person name="Haridas S."/>
            <person name="Kuo A."/>
            <person name="Mondo S."/>
            <person name="Pangilinan J."/>
            <person name="Riley R."/>
            <person name="Labutti K."/>
            <person name="Andreopoulos B."/>
            <person name="Lipzen A."/>
            <person name="Chen C."/>
            <person name="Yanf M."/>
            <person name="Daum C."/>
            <person name="Ng V."/>
            <person name="Clum A."/>
            <person name="Ohm R."/>
            <person name="Martin F."/>
            <person name="Silar P."/>
            <person name="Natvig D."/>
            <person name="Lalanne C."/>
            <person name="Gautier V."/>
            <person name="Ament-Velasquez S.L."/>
            <person name="Kruys A."/>
            <person name="Hutchinson M.I."/>
            <person name="Powell A.J."/>
            <person name="Barry K."/>
            <person name="Miller A.N."/>
            <person name="Grigoriev I.V."/>
            <person name="Debuchy R."/>
            <person name="Gladieux P."/>
            <person name="Thoren M.H."/>
            <person name="Johannesson H."/>
        </authorList>
    </citation>
    <scope>NUCLEOTIDE SEQUENCE</scope>
    <source>
        <strain evidence="2">CBS 123565</strain>
    </source>
</reference>
<feature type="region of interest" description="Disordered" evidence="1">
    <location>
        <begin position="365"/>
        <end position="396"/>
    </location>
</feature>
<reference evidence="2" key="1">
    <citation type="journal article" date="2023" name="Mol. Phylogenet. Evol.">
        <title>Genome-scale phylogeny and comparative genomics of the fungal order Sordariales.</title>
        <authorList>
            <person name="Hensen N."/>
            <person name="Bonometti L."/>
            <person name="Westerberg I."/>
            <person name="Brannstrom I.O."/>
            <person name="Guillou S."/>
            <person name="Cros-Aarteil S."/>
            <person name="Calhoun S."/>
            <person name="Haridas S."/>
            <person name="Kuo A."/>
            <person name="Mondo S."/>
            <person name="Pangilinan J."/>
            <person name="Riley R."/>
            <person name="LaButti K."/>
            <person name="Andreopoulos B."/>
            <person name="Lipzen A."/>
            <person name="Chen C."/>
            <person name="Yan M."/>
            <person name="Daum C."/>
            <person name="Ng V."/>
            <person name="Clum A."/>
            <person name="Steindorff A."/>
            <person name="Ohm R.A."/>
            <person name="Martin F."/>
            <person name="Silar P."/>
            <person name="Natvig D.O."/>
            <person name="Lalanne C."/>
            <person name="Gautier V."/>
            <person name="Ament-Velasquez S.L."/>
            <person name="Kruys A."/>
            <person name="Hutchinson M.I."/>
            <person name="Powell A.J."/>
            <person name="Barry K."/>
            <person name="Miller A.N."/>
            <person name="Grigoriev I.V."/>
            <person name="Debuchy R."/>
            <person name="Gladieux P."/>
            <person name="Hiltunen Thoren M."/>
            <person name="Johannesson H."/>
        </authorList>
    </citation>
    <scope>NUCLEOTIDE SEQUENCE</scope>
    <source>
        <strain evidence="2">CBS 123565</strain>
    </source>
</reference>
<sequence>MTNIHSDEHWDIVQARILRAWCPRTGCRRLSAGHSTTESRATLIFTALQASALPATMDDTARLVSELHDKLAALDGKVAAYRRDMLTEFHKHMEDCLQQYPGHVSNEVSRAIAESMSTGRFPALSPATRTPDSPAPEFNHDAWAGSNSPPSFLRHTSDNTQERPRSPHVREKEFHGLFTPTYLPLLESCDPHRSSSLSPPPLPIDTPTLSLSVDNVTKVDKSKQSVSSSPNGRPDPTRRLTDQSTSSAGSSGSDSKVRMSALRRISSNRGSPRRVRFDFQGEEVFPSSSSPLPSPTLAPESGAQPEPEPQVKAEASPIAIENETTAYTGTSLLDVEGEEDWLPRPKKVSSTQALQALTRSPLDEGTVWREVNADRDEPVKMHDKTQTGNSFGRAPVKVDRQAIMQLEDAAEDDLVRNRALGSPIEDLGNYDDDEDGNSSDDEFLSMGPKKKTPPGPSLAVKMPFARPPAQAPAAPAANAEVNGKKDADADQEPFFNLEEEELESRQKYLPEPDDDEDSEIPSGRLKSLALAGEPIPAPENEEEGQGTRIPLASPSAVLFGHSVGSYMGRPITVNPINNPKLYDEIANMKDVQLFVGSIHDHTAAEAADMGSYRAASLARGSVGAPRSFTQRLALEEAMERRRAAGVKDDEA</sequence>
<dbReference type="Proteomes" id="UP001304895">
    <property type="component" value="Unassembled WGS sequence"/>
</dbReference>
<evidence type="ECO:0000256" key="1">
    <source>
        <dbReference type="SAM" id="MobiDB-lite"/>
    </source>
</evidence>
<dbReference type="EMBL" id="MU853406">
    <property type="protein sequence ID" value="KAK4135297.1"/>
    <property type="molecule type" value="Genomic_DNA"/>
</dbReference>
<feature type="compositionally biased region" description="Basic and acidic residues" evidence="1">
    <location>
        <begin position="371"/>
        <end position="385"/>
    </location>
</feature>
<dbReference type="AlphaFoldDB" id="A0AAN6ULL0"/>
<protein>
    <submittedName>
        <fullName evidence="2">Uncharacterized protein</fullName>
    </submittedName>
</protein>
<feature type="compositionally biased region" description="Basic and acidic residues" evidence="1">
    <location>
        <begin position="155"/>
        <end position="174"/>
    </location>
</feature>
<feature type="region of interest" description="Disordered" evidence="1">
    <location>
        <begin position="190"/>
        <end position="209"/>
    </location>
</feature>
<evidence type="ECO:0000313" key="2">
    <source>
        <dbReference type="EMBL" id="KAK4135297.1"/>
    </source>
</evidence>
<feature type="region of interest" description="Disordered" evidence="1">
    <location>
        <begin position="338"/>
        <end position="357"/>
    </location>
</feature>
<name>A0AAN6ULL0_9PEZI</name>
<feature type="region of interest" description="Disordered" evidence="1">
    <location>
        <begin position="120"/>
        <end position="174"/>
    </location>
</feature>
<accession>A0AAN6ULL0</accession>